<proteinExistence type="predicted"/>
<dbReference type="InterPro" id="IPR021233">
    <property type="entry name" value="DUF2783"/>
</dbReference>
<reference evidence="2" key="1">
    <citation type="journal article" date="2019" name="Int. J. Syst. Evol. Microbiol.">
        <title>The Global Catalogue of Microorganisms (GCM) 10K type strain sequencing project: providing services to taxonomists for standard genome sequencing and annotation.</title>
        <authorList>
            <consortium name="The Broad Institute Genomics Platform"/>
            <consortium name="The Broad Institute Genome Sequencing Center for Infectious Disease"/>
            <person name="Wu L."/>
            <person name="Ma J."/>
        </authorList>
    </citation>
    <scope>NUCLEOTIDE SEQUENCE [LARGE SCALE GENOMIC DNA]</scope>
    <source>
        <strain evidence="2">KCTC 42964</strain>
    </source>
</reference>
<dbReference type="RefSeq" id="WP_379899775.1">
    <property type="nucleotide sequence ID" value="NZ_JBHRTR010000023.1"/>
</dbReference>
<evidence type="ECO:0000313" key="2">
    <source>
        <dbReference type="Proteomes" id="UP001595528"/>
    </source>
</evidence>
<accession>A0ABV7KYY5</accession>
<protein>
    <submittedName>
        <fullName evidence="1">DUF2783 domain-containing protein</fullName>
    </submittedName>
</protein>
<evidence type="ECO:0000313" key="1">
    <source>
        <dbReference type="EMBL" id="MFC3227540.1"/>
    </source>
</evidence>
<name>A0ABV7KYY5_9PROT</name>
<gene>
    <name evidence="1" type="ORF">ACFOGJ_09880</name>
</gene>
<comment type="caution">
    <text evidence="1">The sequence shown here is derived from an EMBL/GenBank/DDBJ whole genome shotgun (WGS) entry which is preliminary data.</text>
</comment>
<dbReference type="EMBL" id="JBHRTR010000023">
    <property type="protein sequence ID" value="MFC3227540.1"/>
    <property type="molecule type" value="Genomic_DNA"/>
</dbReference>
<dbReference type="Pfam" id="PF10932">
    <property type="entry name" value="DUF2783"/>
    <property type="match status" value="1"/>
</dbReference>
<dbReference type="Proteomes" id="UP001595528">
    <property type="component" value="Unassembled WGS sequence"/>
</dbReference>
<keyword evidence="2" id="KW-1185">Reference proteome</keyword>
<organism evidence="1 2">
    <name type="scientific">Marinibaculum pumilum</name>
    <dbReference type="NCBI Taxonomy" id="1766165"/>
    <lineage>
        <taxon>Bacteria</taxon>
        <taxon>Pseudomonadati</taxon>
        <taxon>Pseudomonadota</taxon>
        <taxon>Alphaproteobacteria</taxon>
        <taxon>Rhodospirillales</taxon>
        <taxon>Rhodospirillaceae</taxon>
        <taxon>Marinibaculum</taxon>
    </lineage>
</organism>
<sequence length="75" mass="7530">MTALNTEFNLGPAGDDVYSALIAAHEGLSEEASARLNVRLVLLLANQVGDPEVIRQAIAAARAGLAGADGTGGKG</sequence>